<dbReference type="EMBL" id="JPKZ01000485">
    <property type="protein sequence ID" value="KHN87076.1"/>
    <property type="molecule type" value="Genomic_DNA"/>
</dbReference>
<reference evidence="1 2" key="1">
    <citation type="submission" date="2014-11" db="EMBL/GenBank/DDBJ databases">
        <title>Genetic blueprint of the zoonotic pathogen Toxocara canis.</title>
        <authorList>
            <person name="Zhu X.-Q."/>
            <person name="Korhonen P.K."/>
            <person name="Cai H."/>
            <person name="Young N.D."/>
            <person name="Nejsum P."/>
            <person name="von Samson-Himmelstjerna G."/>
            <person name="Boag P.R."/>
            <person name="Tan P."/>
            <person name="Li Q."/>
            <person name="Min J."/>
            <person name="Yang Y."/>
            <person name="Wang X."/>
            <person name="Fang X."/>
            <person name="Hall R.S."/>
            <person name="Hofmann A."/>
            <person name="Sternberg P.W."/>
            <person name="Jex A.R."/>
            <person name="Gasser R.B."/>
        </authorList>
    </citation>
    <scope>NUCLEOTIDE SEQUENCE [LARGE SCALE GENOMIC DNA]</scope>
    <source>
        <strain evidence="1">PN_DK_2014</strain>
    </source>
</reference>
<proteinExistence type="predicted"/>
<organism evidence="1 2">
    <name type="scientific">Toxocara canis</name>
    <name type="common">Canine roundworm</name>
    <dbReference type="NCBI Taxonomy" id="6265"/>
    <lineage>
        <taxon>Eukaryota</taxon>
        <taxon>Metazoa</taxon>
        <taxon>Ecdysozoa</taxon>
        <taxon>Nematoda</taxon>
        <taxon>Chromadorea</taxon>
        <taxon>Rhabditida</taxon>
        <taxon>Spirurina</taxon>
        <taxon>Ascaridomorpha</taxon>
        <taxon>Ascaridoidea</taxon>
        <taxon>Toxocaridae</taxon>
        <taxon>Toxocara</taxon>
    </lineage>
</organism>
<evidence type="ECO:0000313" key="2">
    <source>
        <dbReference type="Proteomes" id="UP000031036"/>
    </source>
</evidence>
<gene>
    <name evidence="1" type="ORF">Tcan_07875</name>
</gene>
<sequence>MCIQDVLAAFFIEDISKGIHHPSASVVHSGGPYGAVGGAVFNSECKEWEFRSFVDIYILSSITPNRCHCEEVVKMDGYY</sequence>
<keyword evidence="2" id="KW-1185">Reference proteome</keyword>
<dbReference type="AlphaFoldDB" id="A0A0B2VU54"/>
<accession>A0A0B2VU54</accession>
<dbReference type="Proteomes" id="UP000031036">
    <property type="component" value="Unassembled WGS sequence"/>
</dbReference>
<name>A0A0B2VU54_TOXCA</name>
<comment type="caution">
    <text evidence="1">The sequence shown here is derived from an EMBL/GenBank/DDBJ whole genome shotgun (WGS) entry which is preliminary data.</text>
</comment>
<protein>
    <submittedName>
        <fullName evidence="1">Uncharacterized protein</fullName>
    </submittedName>
</protein>
<evidence type="ECO:0000313" key="1">
    <source>
        <dbReference type="EMBL" id="KHN87076.1"/>
    </source>
</evidence>